<name>A0A1I0E3Z3_9FIRM</name>
<dbReference type="HAMAP" id="MF_00149">
    <property type="entry name" value="DNA_mis_repair"/>
    <property type="match status" value="1"/>
</dbReference>
<dbReference type="InterPro" id="IPR020568">
    <property type="entry name" value="Ribosomal_Su5_D2-typ_SF"/>
</dbReference>
<dbReference type="Gene3D" id="3.30.565.10">
    <property type="entry name" value="Histidine kinase-like ATPase, C-terminal domain"/>
    <property type="match status" value="1"/>
</dbReference>
<dbReference type="SMART" id="SM00853">
    <property type="entry name" value="MutL_C"/>
    <property type="match status" value="1"/>
</dbReference>
<sequence>MAKITCLDSSTINQIAAGEVIERPSAVVKELVENSIDSGAKAITVEIKDGGTSLIRITDNGCGIEKEEISLAFMRHATSKIRSADDLLKVMSLGFRGEALASIASIAQVEVITKTPEDLTGVRYRIEGGEEKGTEEIGCPDGTTFLVRNLFFNTPARKKFLKSNNTETGYINDLVERLAVSHPNIAFKFISKNQTRLHTSGNGNMKDILYHIYGRDIAKELLPIETQDNVVRLSGFIGKPVVSRGTKALMNYYVNGRYVKSLVIHKAIEEAYKPYSMTHRYPFTSLMIEVAPEWIDVNVHPAKMEVRFHDSQVIYEIVYKAIRDALRETEFIPEVTIDETKAKKPENTVDVSVPEPFEKQRMADFTAFHADRPQPVKEEYGGINQFFAARKERGFQNEASGLSKAEENLFEGSLAETVETNKKPEQVSLFEGKLLAQENIKKHHIIGQLFKTYWIVEFEDKMYLIDQHAAHEKVLYERNMENLKKKTGLSQMVNPPIIVTLSLREEIVLKNYLDRFKELGFEIEPFGGKEYAIYGVPADLLGLDQEDIFLELLDSFMEEKTEAAPDMILHKVATMSCKAAVKGNSAMTLTEAQKLIEELLTLENPYHCPHGRPVIVSMSKYEIEKKFKRIV</sequence>
<dbReference type="SUPFAM" id="SSF55874">
    <property type="entry name" value="ATPase domain of HSP90 chaperone/DNA topoisomerase II/histidine kinase"/>
    <property type="match status" value="1"/>
</dbReference>
<dbReference type="Gene3D" id="3.30.1370.100">
    <property type="entry name" value="MutL, C-terminal domain, regulatory subdomain"/>
    <property type="match status" value="1"/>
</dbReference>
<dbReference type="GO" id="GO:0030983">
    <property type="term" value="F:mismatched DNA binding"/>
    <property type="evidence" value="ECO:0007669"/>
    <property type="project" value="InterPro"/>
</dbReference>
<evidence type="ECO:0000256" key="1">
    <source>
        <dbReference type="ARBA" id="ARBA00006082"/>
    </source>
</evidence>
<dbReference type="CDD" id="cd00782">
    <property type="entry name" value="MutL_Trans"/>
    <property type="match status" value="1"/>
</dbReference>
<evidence type="ECO:0000256" key="4">
    <source>
        <dbReference type="HAMAP-Rule" id="MF_00149"/>
    </source>
</evidence>
<dbReference type="FunFam" id="3.30.565.10:FF:000003">
    <property type="entry name" value="DNA mismatch repair endonuclease MutL"/>
    <property type="match status" value="1"/>
</dbReference>
<evidence type="ECO:0000259" key="5">
    <source>
        <dbReference type="SMART" id="SM00853"/>
    </source>
</evidence>
<evidence type="ECO:0000256" key="2">
    <source>
        <dbReference type="ARBA" id="ARBA00022763"/>
    </source>
</evidence>
<evidence type="ECO:0000256" key="3">
    <source>
        <dbReference type="ARBA" id="ARBA00023204"/>
    </source>
</evidence>
<dbReference type="InterPro" id="IPR014721">
    <property type="entry name" value="Ribsml_uS5_D2-typ_fold_subgr"/>
</dbReference>
<evidence type="ECO:0000259" key="6">
    <source>
        <dbReference type="SMART" id="SM01340"/>
    </source>
</evidence>
<feature type="domain" description="MutL C-terminal dimerisation" evidence="5">
    <location>
        <begin position="445"/>
        <end position="587"/>
    </location>
</feature>
<accession>A0A1I0E3Z3</accession>
<evidence type="ECO:0000313" key="8">
    <source>
        <dbReference type="Proteomes" id="UP000199800"/>
    </source>
</evidence>
<reference evidence="7 8" key="1">
    <citation type="submission" date="2016-10" db="EMBL/GenBank/DDBJ databases">
        <authorList>
            <person name="de Groot N.N."/>
        </authorList>
    </citation>
    <scope>NUCLEOTIDE SEQUENCE [LARGE SCALE GENOMIC DNA]</scope>
    <source>
        <strain evidence="7 8">DSM 1801</strain>
    </source>
</reference>
<dbReference type="SUPFAM" id="SSF118116">
    <property type="entry name" value="DNA mismatch repair protein MutL"/>
    <property type="match status" value="1"/>
</dbReference>
<dbReference type="InterPro" id="IPR042121">
    <property type="entry name" value="MutL_C_regsub"/>
</dbReference>
<dbReference type="RefSeq" id="WP_092478363.1">
    <property type="nucleotide sequence ID" value="NZ_FOHN01000018.1"/>
</dbReference>
<dbReference type="GO" id="GO:0140664">
    <property type="term" value="F:ATP-dependent DNA damage sensor activity"/>
    <property type="evidence" value="ECO:0007669"/>
    <property type="project" value="InterPro"/>
</dbReference>
<dbReference type="PANTHER" id="PTHR10073">
    <property type="entry name" value="DNA MISMATCH REPAIR PROTEIN MLH, PMS, MUTL"/>
    <property type="match status" value="1"/>
</dbReference>
<dbReference type="InterPro" id="IPR042120">
    <property type="entry name" value="MutL_C_dimsub"/>
</dbReference>
<keyword evidence="8" id="KW-1185">Reference proteome</keyword>
<organism evidence="7 8">
    <name type="scientific">[Clostridium] polysaccharolyticum</name>
    <dbReference type="NCBI Taxonomy" id="29364"/>
    <lineage>
        <taxon>Bacteria</taxon>
        <taxon>Bacillati</taxon>
        <taxon>Bacillota</taxon>
        <taxon>Clostridia</taxon>
        <taxon>Lachnospirales</taxon>
        <taxon>Lachnospiraceae</taxon>
    </lineage>
</organism>
<dbReference type="Gene3D" id="3.30.230.10">
    <property type="match status" value="1"/>
</dbReference>
<dbReference type="GO" id="GO:0016887">
    <property type="term" value="F:ATP hydrolysis activity"/>
    <property type="evidence" value="ECO:0007669"/>
    <property type="project" value="InterPro"/>
</dbReference>
<proteinExistence type="inferred from homology"/>
<keyword evidence="3 4" id="KW-0234">DNA repair</keyword>
<dbReference type="SUPFAM" id="SSF54211">
    <property type="entry name" value="Ribosomal protein S5 domain 2-like"/>
    <property type="match status" value="1"/>
</dbReference>
<dbReference type="InterPro" id="IPR020667">
    <property type="entry name" value="DNA_mismatch_repair_MutL"/>
</dbReference>
<dbReference type="STRING" id="29364.SAMN04487772_11830"/>
<dbReference type="NCBIfam" id="TIGR00585">
    <property type="entry name" value="mutl"/>
    <property type="match status" value="1"/>
</dbReference>
<dbReference type="OrthoDB" id="9763467at2"/>
<dbReference type="Proteomes" id="UP000199800">
    <property type="component" value="Unassembled WGS sequence"/>
</dbReference>
<dbReference type="GO" id="GO:0006298">
    <property type="term" value="P:mismatch repair"/>
    <property type="evidence" value="ECO:0007669"/>
    <property type="project" value="UniProtKB-UniRule"/>
</dbReference>
<dbReference type="InterPro" id="IPR036890">
    <property type="entry name" value="HATPase_C_sf"/>
</dbReference>
<dbReference type="GO" id="GO:0005524">
    <property type="term" value="F:ATP binding"/>
    <property type="evidence" value="ECO:0007669"/>
    <property type="project" value="InterPro"/>
</dbReference>
<feature type="domain" description="DNA mismatch repair protein S5" evidence="6">
    <location>
        <begin position="209"/>
        <end position="327"/>
    </location>
</feature>
<dbReference type="CDD" id="cd16926">
    <property type="entry name" value="HATPase_MutL-MLH-PMS-like"/>
    <property type="match status" value="1"/>
</dbReference>
<gene>
    <name evidence="4" type="primary">mutL</name>
    <name evidence="7" type="ORF">SAMN04487772_11830</name>
</gene>
<dbReference type="PANTHER" id="PTHR10073:SF12">
    <property type="entry name" value="DNA MISMATCH REPAIR PROTEIN MLH1"/>
    <property type="match status" value="1"/>
</dbReference>
<keyword evidence="2 4" id="KW-0227">DNA damage</keyword>
<dbReference type="PROSITE" id="PS00058">
    <property type="entry name" value="DNA_MISMATCH_REPAIR_1"/>
    <property type="match status" value="1"/>
</dbReference>
<dbReference type="EMBL" id="FOHN01000018">
    <property type="protein sequence ID" value="SET39491.1"/>
    <property type="molecule type" value="Genomic_DNA"/>
</dbReference>
<dbReference type="GO" id="GO:0032300">
    <property type="term" value="C:mismatch repair complex"/>
    <property type="evidence" value="ECO:0007669"/>
    <property type="project" value="InterPro"/>
</dbReference>
<dbReference type="InterPro" id="IPR014790">
    <property type="entry name" value="MutL_C"/>
</dbReference>
<protein>
    <recommendedName>
        <fullName evidence="4">DNA mismatch repair protein MutL</fullName>
    </recommendedName>
</protein>
<dbReference type="InterPro" id="IPR038973">
    <property type="entry name" value="MutL/Mlh/Pms-like"/>
</dbReference>
<comment type="function">
    <text evidence="4">This protein is involved in the repair of mismatches in DNA. It is required for dam-dependent methyl-directed DNA mismatch repair. May act as a 'molecular matchmaker', a protein that promotes the formation of a stable complex between two or more DNA-binding proteins in an ATP-dependent manner without itself being part of a final effector complex.</text>
</comment>
<dbReference type="AlphaFoldDB" id="A0A1I0E3Z3"/>
<dbReference type="SMART" id="SM01340">
    <property type="entry name" value="DNA_mis_repair"/>
    <property type="match status" value="1"/>
</dbReference>
<dbReference type="InterPro" id="IPR014762">
    <property type="entry name" value="DNA_mismatch_repair_CS"/>
</dbReference>
<dbReference type="Gene3D" id="3.30.1540.20">
    <property type="entry name" value="MutL, C-terminal domain, dimerisation subdomain"/>
    <property type="match status" value="1"/>
</dbReference>
<evidence type="ECO:0000313" key="7">
    <source>
        <dbReference type="EMBL" id="SET39491.1"/>
    </source>
</evidence>
<dbReference type="InterPro" id="IPR002099">
    <property type="entry name" value="MutL/Mlh/PMS"/>
</dbReference>
<dbReference type="Pfam" id="PF01119">
    <property type="entry name" value="DNA_mis_repair"/>
    <property type="match status" value="1"/>
</dbReference>
<dbReference type="Pfam" id="PF08676">
    <property type="entry name" value="MutL_C"/>
    <property type="match status" value="1"/>
</dbReference>
<dbReference type="InterPro" id="IPR037198">
    <property type="entry name" value="MutL_C_sf"/>
</dbReference>
<dbReference type="InterPro" id="IPR013507">
    <property type="entry name" value="DNA_mismatch_S5_2-like"/>
</dbReference>
<dbReference type="Pfam" id="PF13589">
    <property type="entry name" value="HATPase_c_3"/>
    <property type="match status" value="1"/>
</dbReference>
<comment type="similarity">
    <text evidence="1 4">Belongs to the DNA mismatch repair MutL/HexB family.</text>
</comment>